<proteinExistence type="predicted"/>
<dbReference type="RefSeq" id="WP_165865896.1">
    <property type="nucleotide sequence ID" value="NZ_UPPP01000059.1"/>
</dbReference>
<evidence type="ECO:0008006" key="3">
    <source>
        <dbReference type="Google" id="ProtNLM"/>
    </source>
</evidence>
<reference evidence="1 2" key="1">
    <citation type="submission" date="2018-06" db="EMBL/GenBank/DDBJ databases">
        <authorList>
            <person name="Strepis N."/>
        </authorList>
    </citation>
    <scope>NUCLEOTIDE SEQUENCE [LARGE SCALE GENOMIC DNA]</scope>
    <source>
        <strain evidence="1">LUCI</strain>
    </source>
</reference>
<dbReference type="Proteomes" id="UP000277811">
    <property type="component" value="Unassembled WGS sequence"/>
</dbReference>
<sequence>MYDRGKVKRLMEQEKKEYFKFCPFCGADLAQRAFHFCPFCGQKLILSEVGNEPENQQVTAESRPVETVEDIVRYYDEFIREKRQLGLPEEQIRIEAGELVQTLKRRLNIHITTVAKKKFSPAVNEHPAQDSEFENYSLILKACSRRESLARRLEKRLLRSYFAIQLALDRIPGIIIYKARVDTMPALIKAFKAEKAAITVVGGQLEVNCSAAEMIPDFRELSPFLQELMQAAPANLWLGDSFYLVVEAIHKAFQCRGALAVSDQALYFVYRQTAAGPVCWTVISYYRVAATSRSRNESPAALTVRYRDTDELDAMLFDSYGDLDRLYPVLEKAINAGGYRWFIKRSCGNCGDVAREEVDTAYAGEGCLVCGKRLERRLIDKKQ</sequence>
<accession>A0A498R336</accession>
<dbReference type="AlphaFoldDB" id="A0A498R336"/>
<evidence type="ECO:0000313" key="2">
    <source>
        <dbReference type="Proteomes" id="UP000277811"/>
    </source>
</evidence>
<keyword evidence="2" id="KW-1185">Reference proteome</keyword>
<name>A0A498R336_9FIRM</name>
<gene>
    <name evidence="1" type="ORF">LUCI_1085</name>
</gene>
<dbReference type="EMBL" id="UPPP01000059">
    <property type="protein sequence ID" value="VBB05874.1"/>
    <property type="molecule type" value="Genomic_DNA"/>
</dbReference>
<organism evidence="1 2">
    <name type="scientific">Lucifera butyrica</name>
    <dbReference type="NCBI Taxonomy" id="1351585"/>
    <lineage>
        <taxon>Bacteria</taxon>
        <taxon>Bacillati</taxon>
        <taxon>Bacillota</taxon>
        <taxon>Negativicutes</taxon>
        <taxon>Veillonellales</taxon>
        <taxon>Veillonellaceae</taxon>
        <taxon>Lucifera</taxon>
    </lineage>
</organism>
<evidence type="ECO:0000313" key="1">
    <source>
        <dbReference type="EMBL" id="VBB05874.1"/>
    </source>
</evidence>
<protein>
    <recommendedName>
        <fullName evidence="3">Zinc-ribbon domain-containing protein</fullName>
    </recommendedName>
</protein>